<dbReference type="RefSeq" id="WP_048315500.1">
    <property type="nucleotide sequence ID" value="NZ_LFJV01000033.1"/>
</dbReference>
<protein>
    <submittedName>
        <fullName evidence="1">Uncharacterized protein</fullName>
    </submittedName>
</protein>
<dbReference type="PATRIC" id="fig|328812.4.peg.2945"/>
<evidence type="ECO:0000313" key="2">
    <source>
        <dbReference type="Proteomes" id="UP000036166"/>
    </source>
</evidence>
<evidence type="ECO:0000313" key="1">
    <source>
        <dbReference type="EMBL" id="KMM33579.1"/>
    </source>
</evidence>
<sequence>MNKDTLQKANELAQKIREHEQALCCFEYDHNYYARDENPDLEPDMRSTNPQLIIEHDNTEEWEGRTTTPIPMVLSDYLIEAIKLSIKDSLKRLQTEFEAL</sequence>
<accession>A0A0J6CN29</accession>
<comment type="caution">
    <text evidence="1">The sequence shown here is derived from an EMBL/GenBank/DDBJ whole genome shotgun (WGS) entry which is preliminary data.</text>
</comment>
<proteinExistence type="predicted"/>
<name>A0A0J6CN29_9BACT</name>
<dbReference type="AlphaFoldDB" id="A0A0J6CN29"/>
<gene>
    <name evidence="1" type="ORF">ACM15_11190</name>
</gene>
<organism evidence="1 2">
    <name type="scientific">Parabacteroides goldsteinii</name>
    <dbReference type="NCBI Taxonomy" id="328812"/>
    <lineage>
        <taxon>Bacteria</taxon>
        <taxon>Pseudomonadati</taxon>
        <taxon>Bacteroidota</taxon>
        <taxon>Bacteroidia</taxon>
        <taxon>Bacteroidales</taxon>
        <taxon>Tannerellaceae</taxon>
        <taxon>Parabacteroides</taxon>
    </lineage>
</organism>
<dbReference type="EMBL" id="LFJV01000033">
    <property type="protein sequence ID" value="KMM33579.1"/>
    <property type="molecule type" value="Genomic_DNA"/>
</dbReference>
<dbReference type="Proteomes" id="UP000036166">
    <property type="component" value="Unassembled WGS sequence"/>
</dbReference>
<reference evidence="1 2" key="1">
    <citation type="submission" date="2015-06" db="EMBL/GenBank/DDBJ databases">
        <title>Draft Genome Sequence of Parabacteroides goldsteinii with Putative Novel Metallo-Beta-Lactamases Isolated from a Blood Culture from a Human Patient.</title>
        <authorList>
            <person name="Krogh T.J."/>
            <person name="Agergaard C.N."/>
            <person name="Moller-Jensen J."/>
            <person name="Justesen U.S."/>
        </authorList>
    </citation>
    <scope>NUCLEOTIDE SEQUENCE [LARGE SCALE GENOMIC DNA]</scope>
    <source>
        <strain evidence="1 2">910340</strain>
    </source>
</reference>